<dbReference type="InterPro" id="IPR036235">
    <property type="entry name" value="Ribosomal_bL12_oligo_N_sf"/>
</dbReference>
<organism evidence="7">
    <name type="scientific">Alsobacter sp. KACC 23698</name>
    <dbReference type="NCBI Taxonomy" id="3149229"/>
    <lineage>
        <taxon>Bacteria</taxon>
        <taxon>Pseudomonadati</taxon>
        <taxon>Pseudomonadota</taxon>
        <taxon>Alphaproteobacteria</taxon>
        <taxon>Hyphomicrobiales</taxon>
        <taxon>Alsobacteraceae</taxon>
        <taxon>Alsobacter</taxon>
    </lineage>
</organism>
<evidence type="ECO:0000256" key="1">
    <source>
        <dbReference type="ARBA" id="ARBA00007197"/>
    </source>
</evidence>
<proteinExistence type="inferred from homology"/>
<dbReference type="InterPro" id="IPR014719">
    <property type="entry name" value="Ribosomal_bL12_C/ClpS-like"/>
</dbReference>
<dbReference type="PANTHER" id="PTHR45987">
    <property type="entry name" value="39S RIBOSOMAL PROTEIN L12"/>
    <property type="match status" value="1"/>
</dbReference>
<evidence type="ECO:0000259" key="5">
    <source>
        <dbReference type="Pfam" id="PF00542"/>
    </source>
</evidence>
<dbReference type="PANTHER" id="PTHR45987:SF4">
    <property type="entry name" value="LARGE RIBOSOMAL SUBUNIT PROTEIN BL12M"/>
    <property type="match status" value="1"/>
</dbReference>
<protein>
    <recommendedName>
        <fullName evidence="4">Large ribosomal subunit protein bL12</fullName>
    </recommendedName>
</protein>
<dbReference type="GO" id="GO:0006412">
    <property type="term" value="P:translation"/>
    <property type="evidence" value="ECO:0007669"/>
    <property type="project" value="UniProtKB-UniRule"/>
</dbReference>
<dbReference type="NCBIfam" id="TIGR00855">
    <property type="entry name" value="L12"/>
    <property type="match status" value="1"/>
</dbReference>
<evidence type="ECO:0000259" key="6">
    <source>
        <dbReference type="Pfam" id="PF16320"/>
    </source>
</evidence>
<evidence type="ECO:0000256" key="3">
    <source>
        <dbReference type="ARBA" id="ARBA00023274"/>
    </source>
</evidence>
<keyword evidence="3 4" id="KW-0687">Ribonucleoprotein</keyword>
<dbReference type="EMBL" id="CP157484">
    <property type="protein sequence ID" value="XBO37118.1"/>
    <property type="molecule type" value="Genomic_DNA"/>
</dbReference>
<comment type="subunit">
    <text evidence="4">Homodimer. Part of the ribosomal stalk of the 50S ribosomal subunit. Forms a multimeric L10(L12)X complex, where L10 forms an elongated spine to which 2 to 4 L12 dimers bind in a sequential fashion. Binds GTP-bound translation factors.</text>
</comment>
<evidence type="ECO:0000256" key="4">
    <source>
        <dbReference type="HAMAP-Rule" id="MF_00368"/>
    </source>
</evidence>
<dbReference type="RefSeq" id="WP_406853939.1">
    <property type="nucleotide sequence ID" value="NZ_CP157484.1"/>
</dbReference>
<feature type="domain" description="Large ribosomal subunit protein bL12 C-terminal" evidence="5">
    <location>
        <begin position="58"/>
        <end position="124"/>
    </location>
</feature>
<comment type="similarity">
    <text evidence="1 4">Belongs to the bacterial ribosomal protein bL12 family.</text>
</comment>
<evidence type="ECO:0000313" key="7">
    <source>
        <dbReference type="EMBL" id="XBO37118.1"/>
    </source>
</evidence>
<dbReference type="GO" id="GO:0003729">
    <property type="term" value="F:mRNA binding"/>
    <property type="evidence" value="ECO:0007669"/>
    <property type="project" value="TreeGrafter"/>
</dbReference>
<sequence length="124" mass="12818">MADLSKLVDELSSLTVLEAAELAKLLEEKWGVSAAAAVAVAAPAAGAAAPAAEEQTEFTVVLAAAGEKKIEVIKEVRAITGLGLKEAKDLVEGAPKPVKESVSKEEANKLKEQLEKAGAKVELK</sequence>
<accession>A0AAU7JA04</accession>
<feature type="domain" description="Large ribosomal subunit protein bL12 oligomerization" evidence="6">
    <location>
        <begin position="5"/>
        <end position="50"/>
    </location>
</feature>
<dbReference type="HAMAP" id="MF_00368">
    <property type="entry name" value="Ribosomal_bL12"/>
    <property type="match status" value="1"/>
</dbReference>
<dbReference type="SUPFAM" id="SSF54736">
    <property type="entry name" value="ClpS-like"/>
    <property type="match status" value="1"/>
</dbReference>
<dbReference type="FunFam" id="3.30.1390.10:FF:000001">
    <property type="entry name" value="50S ribosomal protein L7/L12"/>
    <property type="match status" value="1"/>
</dbReference>
<reference evidence="7" key="1">
    <citation type="submission" date="2024-05" db="EMBL/GenBank/DDBJ databases">
        <authorList>
            <person name="Kim S."/>
            <person name="Heo J."/>
            <person name="Choi H."/>
            <person name="Choi Y."/>
            <person name="Kwon S.-W."/>
            <person name="Kim Y."/>
        </authorList>
    </citation>
    <scope>NUCLEOTIDE SEQUENCE</scope>
    <source>
        <strain evidence="7">KACC 23698</strain>
    </source>
</reference>
<dbReference type="GO" id="GO:0003735">
    <property type="term" value="F:structural constituent of ribosome"/>
    <property type="evidence" value="ECO:0007669"/>
    <property type="project" value="InterPro"/>
</dbReference>
<dbReference type="SUPFAM" id="SSF48300">
    <property type="entry name" value="Ribosomal protein L7/12, oligomerisation (N-terminal) domain"/>
    <property type="match status" value="1"/>
</dbReference>
<dbReference type="InterPro" id="IPR000206">
    <property type="entry name" value="Ribosomal_bL12"/>
</dbReference>
<keyword evidence="2 4" id="KW-0689">Ribosomal protein</keyword>
<dbReference type="AlphaFoldDB" id="A0AAU7JA04"/>
<dbReference type="Gene3D" id="1.20.5.710">
    <property type="entry name" value="Single helix bin"/>
    <property type="match status" value="1"/>
</dbReference>
<dbReference type="Gene3D" id="3.30.1390.10">
    <property type="match status" value="1"/>
</dbReference>
<dbReference type="InterPro" id="IPR008932">
    <property type="entry name" value="Ribosomal_bL12_oligo"/>
</dbReference>
<gene>
    <name evidence="4 7" type="primary">rplL</name>
    <name evidence="7" type="ORF">ABEG18_15385</name>
</gene>
<dbReference type="CDD" id="cd00387">
    <property type="entry name" value="Ribosomal_L7_L12"/>
    <property type="match status" value="1"/>
</dbReference>
<dbReference type="InterPro" id="IPR013823">
    <property type="entry name" value="Ribosomal_bL12_C"/>
</dbReference>
<dbReference type="Pfam" id="PF00542">
    <property type="entry name" value="Ribosomal_L12"/>
    <property type="match status" value="1"/>
</dbReference>
<comment type="function">
    <text evidence="4">Forms part of the ribosomal stalk which helps the ribosome interact with GTP-bound translation factors. Is thus essential for accurate translation.</text>
</comment>
<dbReference type="GO" id="GO:0022625">
    <property type="term" value="C:cytosolic large ribosomal subunit"/>
    <property type="evidence" value="ECO:0007669"/>
    <property type="project" value="TreeGrafter"/>
</dbReference>
<evidence type="ECO:0000256" key="2">
    <source>
        <dbReference type="ARBA" id="ARBA00022980"/>
    </source>
</evidence>
<dbReference type="Pfam" id="PF16320">
    <property type="entry name" value="Ribosomal_L12_N"/>
    <property type="match status" value="1"/>
</dbReference>
<name>A0AAU7JA04_9HYPH</name>